<dbReference type="EMBL" id="LUUB01000038">
    <property type="protein sequence ID" value="OAF12985.1"/>
    <property type="molecule type" value="Genomic_DNA"/>
</dbReference>
<dbReference type="Pfam" id="PF12802">
    <property type="entry name" value="MarR_2"/>
    <property type="match status" value="1"/>
</dbReference>
<sequence length="149" mass="16150">MNNSPGSTVARTSALAEDLRLLIGTLKRRLREQGQREDLPPSQVAVLLRLEKDGPATVSGLARSEGMRPQSMSAAIAALEAAGLVRGAPDPDDGRQTIMSLTDTCRERLRTGRAARQDWLSRTIAAKLSPREQQELAAAVRLLKRLVQG</sequence>
<dbReference type="STRING" id="1505087.AYJ54_45425"/>
<evidence type="ECO:0000313" key="3">
    <source>
        <dbReference type="Proteomes" id="UP000076959"/>
    </source>
</evidence>
<dbReference type="PROSITE" id="PS50995">
    <property type="entry name" value="HTH_MARR_2"/>
    <property type="match status" value="1"/>
</dbReference>
<dbReference type="GO" id="GO:0003700">
    <property type="term" value="F:DNA-binding transcription factor activity"/>
    <property type="evidence" value="ECO:0007669"/>
    <property type="project" value="InterPro"/>
</dbReference>
<dbReference type="SMART" id="SM00347">
    <property type="entry name" value="HTH_MARR"/>
    <property type="match status" value="1"/>
</dbReference>
<dbReference type="InterPro" id="IPR052526">
    <property type="entry name" value="HTH-type_Bedaq_tolerance"/>
</dbReference>
<dbReference type="OrthoDB" id="511972at2"/>
<evidence type="ECO:0000313" key="2">
    <source>
        <dbReference type="EMBL" id="OAF12985.1"/>
    </source>
</evidence>
<protein>
    <submittedName>
        <fullName evidence="2">MarR family transcriptional regulator</fullName>
    </submittedName>
</protein>
<reference evidence="2 3" key="1">
    <citation type="submission" date="2016-03" db="EMBL/GenBank/DDBJ databases">
        <title>Draft Genome Sequence of the Strain BR 10245 (Bradyrhizobium sp.) isolated from nodules of Centrolobium paraense.</title>
        <authorList>
            <person name="Simoes-Araujo J.L.Sr."/>
            <person name="Barauna A.C."/>
            <person name="Silva K."/>
            <person name="Zilli J.E."/>
        </authorList>
    </citation>
    <scope>NUCLEOTIDE SEQUENCE [LARGE SCALE GENOMIC DNA]</scope>
    <source>
        <strain evidence="2 3">BR 10245</strain>
    </source>
</reference>
<dbReference type="InterPro" id="IPR036388">
    <property type="entry name" value="WH-like_DNA-bd_sf"/>
</dbReference>
<gene>
    <name evidence="2" type="ORF">AYJ54_45425</name>
</gene>
<proteinExistence type="predicted"/>
<keyword evidence="3" id="KW-1185">Reference proteome</keyword>
<dbReference type="AlphaFoldDB" id="A0A176YYW4"/>
<dbReference type="PANTHER" id="PTHR39515:SF2">
    <property type="entry name" value="HTH-TYPE TRANSCRIPTIONAL REGULATOR RV0880"/>
    <property type="match status" value="1"/>
</dbReference>
<dbReference type="PANTHER" id="PTHR39515">
    <property type="entry name" value="CONSERVED PROTEIN"/>
    <property type="match status" value="1"/>
</dbReference>
<dbReference type="RefSeq" id="WP_063698579.1">
    <property type="nucleotide sequence ID" value="NZ_LUUB01000038.1"/>
</dbReference>
<feature type="domain" description="HTH marR-type" evidence="1">
    <location>
        <begin position="12"/>
        <end position="148"/>
    </location>
</feature>
<accession>A0A176YYW4</accession>
<dbReference type="Gene3D" id="1.10.10.10">
    <property type="entry name" value="Winged helix-like DNA-binding domain superfamily/Winged helix DNA-binding domain"/>
    <property type="match status" value="1"/>
</dbReference>
<dbReference type="InterPro" id="IPR000835">
    <property type="entry name" value="HTH_MarR-typ"/>
</dbReference>
<dbReference type="Gene3D" id="1.10.287.100">
    <property type="match status" value="1"/>
</dbReference>
<dbReference type="SUPFAM" id="SSF46785">
    <property type="entry name" value="Winged helix' DNA-binding domain"/>
    <property type="match status" value="1"/>
</dbReference>
<evidence type="ECO:0000259" key="1">
    <source>
        <dbReference type="PROSITE" id="PS50995"/>
    </source>
</evidence>
<comment type="caution">
    <text evidence="2">The sequence shown here is derived from an EMBL/GenBank/DDBJ whole genome shotgun (WGS) entry which is preliminary data.</text>
</comment>
<organism evidence="2 3">
    <name type="scientific">Bradyrhizobium centrolobii</name>
    <dbReference type="NCBI Taxonomy" id="1505087"/>
    <lineage>
        <taxon>Bacteria</taxon>
        <taxon>Pseudomonadati</taxon>
        <taxon>Pseudomonadota</taxon>
        <taxon>Alphaproteobacteria</taxon>
        <taxon>Hyphomicrobiales</taxon>
        <taxon>Nitrobacteraceae</taxon>
        <taxon>Bradyrhizobium</taxon>
    </lineage>
</organism>
<name>A0A176YYW4_9BRAD</name>
<dbReference type="Proteomes" id="UP000076959">
    <property type="component" value="Unassembled WGS sequence"/>
</dbReference>
<dbReference type="InterPro" id="IPR036390">
    <property type="entry name" value="WH_DNA-bd_sf"/>
</dbReference>